<keyword evidence="1" id="KW-0812">Transmembrane</keyword>
<feature type="non-terminal residue" evidence="2">
    <location>
        <position position="79"/>
    </location>
</feature>
<sequence length="79" mass="8892">MFYSALWSHIAFTALVLSVISPLLQGRAFRSTSNSSQIIASNSLPIVDRYKLLKTTLVPIRSVDLLEKILPGDNRRMEM</sequence>
<evidence type="ECO:0000313" key="2">
    <source>
        <dbReference type="EMBL" id="PTB46246.1"/>
    </source>
</evidence>
<evidence type="ECO:0000256" key="1">
    <source>
        <dbReference type="SAM" id="Phobius"/>
    </source>
</evidence>
<dbReference type="EMBL" id="KZ679256">
    <property type="protein sequence ID" value="PTB46246.1"/>
    <property type="molecule type" value="Genomic_DNA"/>
</dbReference>
<name>A0A2T3ZN71_TRIA4</name>
<dbReference type="Proteomes" id="UP000240493">
    <property type="component" value="Unassembled WGS sequence"/>
</dbReference>
<reference evidence="2 3" key="1">
    <citation type="submission" date="2016-07" db="EMBL/GenBank/DDBJ databases">
        <title>Multiple horizontal gene transfer events from other fungi enriched the ability of initially mycotrophic Trichoderma (Ascomycota) to feed on dead plant biomass.</title>
        <authorList>
            <consortium name="DOE Joint Genome Institute"/>
            <person name="Aerts A."/>
            <person name="Atanasova L."/>
            <person name="Chenthamara K."/>
            <person name="Zhang J."/>
            <person name="Grujic M."/>
            <person name="Henrissat B."/>
            <person name="Kuo A."/>
            <person name="Salamov A."/>
            <person name="Lipzen A."/>
            <person name="Labutti K."/>
            <person name="Barry K."/>
            <person name="Miao Y."/>
            <person name="Rahimi M.J."/>
            <person name="Shen Q."/>
            <person name="Grigoriev I.V."/>
            <person name="Kubicek C.P."/>
            <person name="Druzhinina I.S."/>
        </authorList>
    </citation>
    <scope>NUCLEOTIDE SEQUENCE [LARGE SCALE GENOMIC DNA]</scope>
    <source>
        <strain evidence="2 3">CBS 433.97</strain>
    </source>
</reference>
<organism evidence="2 3">
    <name type="scientific">Trichoderma asperellum (strain ATCC 204424 / CBS 433.97 / NBRC 101777)</name>
    <dbReference type="NCBI Taxonomy" id="1042311"/>
    <lineage>
        <taxon>Eukaryota</taxon>
        <taxon>Fungi</taxon>
        <taxon>Dikarya</taxon>
        <taxon>Ascomycota</taxon>
        <taxon>Pezizomycotina</taxon>
        <taxon>Sordariomycetes</taxon>
        <taxon>Hypocreomycetidae</taxon>
        <taxon>Hypocreales</taxon>
        <taxon>Hypocreaceae</taxon>
        <taxon>Trichoderma</taxon>
    </lineage>
</organism>
<proteinExistence type="predicted"/>
<accession>A0A2T3ZN71</accession>
<protein>
    <submittedName>
        <fullName evidence="2">Uncharacterized protein</fullName>
    </submittedName>
</protein>
<gene>
    <name evidence="2" type="ORF">M441DRAFT_155859</name>
</gene>
<keyword evidence="3" id="KW-1185">Reference proteome</keyword>
<keyword evidence="1" id="KW-1133">Transmembrane helix</keyword>
<keyword evidence="1" id="KW-0472">Membrane</keyword>
<dbReference type="AlphaFoldDB" id="A0A2T3ZN71"/>
<feature type="transmembrane region" description="Helical" evidence="1">
    <location>
        <begin position="6"/>
        <end position="24"/>
    </location>
</feature>
<evidence type="ECO:0000313" key="3">
    <source>
        <dbReference type="Proteomes" id="UP000240493"/>
    </source>
</evidence>